<accession>A0A1R3HNN7</accession>
<proteinExistence type="predicted"/>
<evidence type="ECO:0000313" key="1">
    <source>
        <dbReference type="EMBL" id="OMO71811.1"/>
    </source>
</evidence>
<reference evidence="1 2" key="1">
    <citation type="submission" date="2013-09" db="EMBL/GenBank/DDBJ databases">
        <title>Corchorus capsularis genome sequencing.</title>
        <authorList>
            <person name="Alam M."/>
            <person name="Haque M.S."/>
            <person name="Islam M.S."/>
            <person name="Emdad E.M."/>
            <person name="Islam M.M."/>
            <person name="Ahmed B."/>
            <person name="Halim A."/>
            <person name="Hossen Q.M.M."/>
            <person name="Hossain M.Z."/>
            <person name="Ahmed R."/>
            <person name="Khan M.M."/>
            <person name="Islam R."/>
            <person name="Rashid M.M."/>
            <person name="Khan S.A."/>
            <person name="Rahman M.S."/>
            <person name="Alam M."/>
        </authorList>
    </citation>
    <scope>NUCLEOTIDE SEQUENCE [LARGE SCALE GENOMIC DNA]</scope>
    <source>
        <strain evidence="2">cv. CVL-1</strain>
        <tissue evidence="1">Whole seedling</tissue>
    </source>
</reference>
<dbReference type="AlphaFoldDB" id="A0A1R3HNN7"/>
<comment type="caution">
    <text evidence="1">The sequence shown here is derived from an EMBL/GenBank/DDBJ whole genome shotgun (WGS) entry which is preliminary data.</text>
</comment>
<protein>
    <submittedName>
        <fullName evidence="1">Uncharacterized protein</fullName>
    </submittedName>
</protein>
<dbReference type="Gramene" id="OMO71811">
    <property type="protein sequence ID" value="OMO71811"/>
    <property type="gene ID" value="CCACVL1_18060"/>
</dbReference>
<keyword evidence="2" id="KW-1185">Reference proteome</keyword>
<evidence type="ECO:0000313" key="2">
    <source>
        <dbReference type="Proteomes" id="UP000188268"/>
    </source>
</evidence>
<name>A0A1R3HNN7_COCAP</name>
<sequence>MEKKESFGGAENAADLYGKRDGIKTIPSSWARYQSFAHEMGQKLAMAGYLTKQFNKS</sequence>
<organism evidence="1 2">
    <name type="scientific">Corchorus capsularis</name>
    <name type="common">Jute</name>
    <dbReference type="NCBI Taxonomy" id="210143"/>
    <lineage>
        <taxon>Eukaryota</taxon>
        <taxon>Viridiplantae</taxon>
        <taxon>Streptophyta</taxon>
        <taxon>Embryophyta</taxon>
        <taxon>Tracheophyta</taxon>
        <taxon>Spermatophyta</taxon>
        <taxon>Magnoliopsida</taxon>
        <taxon>eudicotyledons</taxon>
        <taxon>Gunneridae</taxon>
        <taxon>Pentapetalae</taxon>
        <taxon>rosids</taxon>
        <taxon>malvids</taxon>
        <taxon>Malvales</taxon>
        <taxon>Malvaceae</taxon>
        <taxon>Grewioideae</taxon>
        <taxon>Apeibeae</taxon>
        <taxon>Corchorus</taxon>
    </lineage>
</organism>
<dbReference type="Proteomes" id="UP000188268">
    <property type="component" value="Unassembled WGS sequence"/>
</dbReference>
<dbReference type="EMBL" id="AWWV01011526">
    <property type="protein sequence ID" value="OMO71811.1"/>
    <property type="molecule type" value="Genomic_DNA"/>
</dbReference>
<gene>
    <name evidence="1" type="ORF">CCACVL1_18060</name>
</gene>